<protein>
    <submittedName>
        <fullName evidence="3">Uncharacterized protein</fullName>
    </submittedName>
</protein>
<feature type="region of interest" description="Disordered" evidence="1">
    <location>
        <begin position="74"/>
        <end position="117"/>
    </location>
</feature>
<proteinExistence type="predicted"/>
<organism evidence="3 4">
    <name type="scientific">Simiduia aestuariiviva</name>
    <dbReference type="NCBI Taxonomy" id="1510459"/>
    <lineage>
        <taxon>Bacteria</taxon>
        <taxon>Pseudomonadati</taxon>
        <taxon>Pseudomonadota</taxon>
        <taxon>Gammaproteobacteria</taxon>
        <taxon>Cellvibrionales</taxon>
        <taxon>Cellvibrionaceae</taxon>
        <taxon>Simiduia</taxon>
    </lineage>
</organism>
<keyword evidence="4" id="KW-1185">Reference proteome</keyword>
<accession>A0A839USS3</accession>
<sequence>MESHLAVLAGMWGLSVQYYALYFFISASQFAERHPQLDGNCPSFYSIDTQVKEGRRDGAKILCVIGRKAVPSVDELPSAGAGASLRNGKSSGVSGDRPKRVTPAKPGARPVDEGIMHNPPILSRSELMWVTTNCKYQYS</sequence>
<comment type="caution">
    <text evidence="3">The sequence shown here is derived from an EMBL/GenBank/DDBJ whole genome shotgun (WGS) entry which is preliminary data.</text>
</comment>
<keyword evidence="2" id="KW-0472">Membrane</keyword>
<evidence type="ECO:0000256" key="1">
    <source>
        <dbReference type="SAM" id="MobiDB-lite"/>
    </source>
</evidence>
<keyword evidence="2" id="KW-1133">Transmembrane helix</keyword>
<gene>
    <name evidence="3" type="ORF">FHS30_002194</name>
</gene>
<evidence type="ECO:0000256" key="2">
    <source>
        <dbReference type="SAM" id="Phobius"/>
    </source>
</evidence>
<dbReference type="Proteomes" id="UP000559987">
    <property type="component" value="Unassembled WGS sequence"/>
</dbReference>
<evidence type="ECO:0000313" key="4">
    <source>
        <dbReference type="Proteomes" id="UP000559987"/>
    </source>
</evidence>
<dbReference type="EMBL" id="JACHXZ010000003">
    <property type="protein sequence ID" value="MBB3168986.1"/>
    <property type="molecule type" value="Genomic_DNA"/>
</dbReference>
<dbReference type="RefSeq" id="WP_183910487.1">
    <property type="nucleotide sequence ID" value="NZ_JACHXZ010000003.1"/>
</dbReference>
<feature type="transmembrane region" description="Helical" evidence="2">
    <location>
        <begin position="6"/>
        <end position="25"/>
    </location>
</feature>
<evidence type="ECO:0000313" key="3">
    <source>
        <dbReference type="EMBL" id="MBB3168986.1"/>
    </source>
</evidence>
<keyword evidence="2" id="KW-0812">Transmembrane</keyword>
<reference evidence="3 4" key="1">
    <citation type="submission" date="2020-08" db="EMBL/GenBank/DDBJ databases">
        <title>Genomic Encyclopedia of Type Strains, Phase III (KMG-III): the genomes of soil and plant-associated and newly described type strains.</title>
        <authorList>
            <person name="Whitman W."/>
        </authorList>
    </citation>
    <scope>NUCLEOTIDE SEQUENCE [LARGE SCALE GENOMIC DNA]</scope>
    <source>
        <strain evidence="3 4">CECT 8571</strain>
    </source>
</reference>
<dbReference type="AlphaFoldDB" id="A0A839USS3"/>
<name>A0A839USS3_9GAMM</name>